<dbReference type="EMBL" id="AM920439">
    <property type="protein sequence ID" value="CAP86948.1"/>
    <property type="molecule type" value="Genomic_DNA"/>
</dbReference>
<evidence type="ECO:0000313" key="3">
    <source>
        <dbReference type="Proteomes" id="UP000000724"/>
    </source>
</evidence>
<dbReference type="VEuPathDB" id="FungiDB:PCH_Pc24g00400"/>
<dbReference type="BioCyc" id="PCHR:PC24G00400-MONOMER"/>
<dbReference type="OrthoDB" id="3350591at2759"/>
<feature type="region of interest" description="Disordered" evidence="1">
    <location>
        <begin position="1"/>
        <end position="24"/>
    </location>
</feature>
<reference evidence="2 3" key="1">
    <citation type="journal article" date="2008" name="Nat. Biotechnol.">
        <title>Genome sequencing and analysis of the filamentous fungus Penicillium chrysogenum.</title>
        <authorList>
            <person name="van den Berg M.A."/>
            <person name="Albang R."/>
            <person name="Albermann K."/>
            <person name="Badger J.H."/>
            <person name="Daran J.-M."/>
            <person name="Driessen A.J.M."/>
            <person name="Garcia-Estrada C."/>
            <person name="Fedorova N.D."/>
            <person name="Harris D.M."/>
            <person name="Heijne W.H.M."/>
            <person name="Joardar V.S."/>
            <person name="Kiel J.A.K.W."/>
            <person name="Kovalchuk A."/>
            <person name="Martin J.F."/>
            <person name="Nierman W.C."/>
            <person name="Nijland J.G."/>
            <person name="Pronk J.T."/>
            <person name="Roubos J.A."/>
            <person name="van der Klei I.J."/>
            <person name="van Peij N.N.M.E."/>
            <person name="Veenhuis M."/>
            <person name="von Doehren H."/>
            <person name="Wagner C."/>
            <person name="Wortman J.R."/>
            <person name="Bovenberg R.A.L."/>
        </authorList>
    </citation>
    <scope>NUCLEOTIDE SEQUENCE [LARGE SCALE GENOMIC DNA]</scope>
    <source>
        <strain evidence="3">ATCC 28089 / DSM 1075 / NRRL 1951 / Wisconsin 54-1255</strain>
    </source>
</reference>
<gene>
    <name evidence="2" type="ORF">Pc24g00400</name>
    <name evidence="2" type="ORF">PCH_Pc24g00400</name>
</gene>
<keyword evidence="3" id="KW-1185">Reference proteome</keyword>
<dbReference type="PANTHER" id="PTHR38797:SF4">
    <property type="entry name" value="NUCLEAR PORE COMPLEX PROTEIN NUP85"/>
    <property type="match status" value="1"/>
</dbReference>
<accession>B6HWK2</accession>
<dbReference type="HOGENOM" id="CLU_906407_0_0_1"/>
<dbReference type="PANTHER" id="PTHR38797">
    <property type="entry name" value="NUCLEAR PORE COMPLEX PROTEIN NUP85-RELATED"/>
    <property type="match status" value="1"/>
</dbReference>
<dbReference type="AlphaFoldDB" id="B6HWK2"/>
<dbReference type="InterPro" id="IPR053204">
    <property type="entry name" value="Oxopyrrolidines_Biosynth-assoc"/>
</dbReference>
<proteinExistence type="predicted"/>
<dbReference type="OMA" id="TRERWAF"/>
<evidence type="ECO:0000313" key="2">
    <source>
        <dbReference type="EMBL" id="CAP86948.1"/>
    </source>
</evidence>
<organism evidence="2 3">
    <name type="scientific">Penicillium rubens (strain ATCC 28089 / DSM 1075 / NRRL 1951 / Wisconsin 54-1255)</name>
    <name type="common">Penicillium chrysogenum</name>
    <dbReference type="NCBI Taxonomy" id="500485"/>
    <lineage>
        <taxon>Eukaryota</taxon>
        <taxon>Fungi</taxon>
        <taxon>Dikarya</taxon>
        <taxon>Ascomycota</taxon>
        <taxon>Pezizomycotina</taxon>
        <taxon>Eurotiomycetes</taxon>
        <taxon>Eurotiomycetidae</taxon>
        <taxon>Eurotiales</taxon>
        <taxon>Aspergillaceae</taxon>
        <taxon>Penicillium</taxon>
        <taxon>Penicillium chrysogenum species complex</taxon>
    </lineage>
</organism>
<evidence type="ECO:0000256" key="1">
    <source>
        <dbReference type="SAM" id="MobiDB-lite"/>
    </source>
</evidence>
<name>B6HWK2_PENRW</name>
<dbReference type="Proteomes" id="UP000000724">
    <property type="component" value="Contig Pc00c24"/>
</dbReference>
<sequence>MEEHKAEWKPFFYPDPEDGDPDPPTWDEIQILQEFVERYGTANAVPVDDAAHRFMSLRNEDDLIQERQSQAVDKGERVSWLLWDAAIEMPNYQPAVLRLVEAIRALPDLDRTEEQVRTSRFQDRLEDWRNLAVFKDIWEETHDPLRIPVFALEQEPWKHGPVPLPPPSPSLLQRHNLTDVHAMVPFFEIAGSIIFKFVGKKDLTLAEANKKPDLNLWKGDSSFSKERWDFWKERLQWISEQNELMERTRDDAQKLVEIMHSIEQQTREKNSAL</sequence>
<protein>
    <submittedName>
        <fullName evidence="2">Pc24g00400 protein</fullName>
    </submittedName>
</protein>
<dbReference type="eggNOG" id="ENOG502SQY1">
    <property type="taxonomic scope" value="Eukaryota"/>
</dbReference>